<evidence type="ECO:0000256" key="1">
    <source>
        <dbReference type="ARBA" id="ARBA00001973"/>
    </source>
</evidence>
<keyword evidence="5" id="KW-0560">Oxidoreductase</keyword>
<protein>
    <recommendedName>
        <fullName evidence="3">tyrosinase</fullName>
        <ecNumber evidence="3">1.14.18.1</ecNumber>
    </recommendedName>
</protein>
<keyword evidence="7" id="KW-0503">Monooxygenase</keyword>
<dbReference type="PRINTS" id="PR00092">
    <property type="entry name" value="TYROSINASE"/>
</dbReference>
<dbReference type="InterPro" id="IPR050316">
    <property type="entry name" value="Tyrosinase/Hemocyanin"/>
</dbReference>
<dbReference type="EMBL" id="KZ825940">
    <property type="protein sequence ID" value="PYH91598.1"/>
    <property type="molecule type" value="Genomic_DNA"/>
</dbReference>
<dbReference type="AlphaFoldDB" id="A0A319DU28"/>
<dbReference type="PANTHER" id="PTHR11474:SF76">
    <property type="entry name" value="SHKT DOMAIN-CONTAINING PROTEIN"/>
    <property type="match status" value="1"/>
</dbReference>
<evidence type="ECO:0000256" key="9">
    <source>
        <dbReference type="ARBA" id="ARBA00048233"/>
    </source>
</evidence>
<keyword evidence="6" id="KW-0186">Copper</keyword>
<sequence length="654" mass="73185">MASTPETKPGPKPLPRIRSISKAVGPIRVEPGDSIPKRRDIVEWSQSSSIQDKIQKSLFVRAMNVMQERDALNDPFSFFQLGTIHWKPHVAGNEDPNYDEAVSGYCAHATYAFPTWHRVYVIVFEKAVYDAMAGIVSSIEFGSDTDERAWEDAAKTWRLPYWDWADPKIDPMNIIPQLVRDPQVSVLKPGSITEEETIDPNPLHMYGQLVKVAMSDERMGKYKLDLVHQEGDITRKDIFNNCIGTSRHGQPMDTDPWTNGVQDDTDVGQTFKENSYIPTAPDIFKDATVSTSLYRLFLAESMSYESFSSTLNYDEESEDEKDPNDYMSLEIIHNNIHFRTGGNKGPDGTPGNIRGHMSTPEVAGSDPIFFLHHCNVDRILGMWQVLNPEKWIQESYGIDVKGPNTLNDPLYPKDNFGTAWTSADVQDWHTLGYTYVECELTPDALKTYIENKYNASGNLQHAAGKVRGVGRNGFYDYVVNVDYDRYALDGHAYSIHLYLKDKAGKEWNLDDVFTFSAPIKQQGTTCGNCKSQKDAGVLSKAQVPITVQLFCLLTQPELGYSSGLPTKSRPSIEPAVVEKLLKDQLKWSVISLSGDAYDPSDIPGPKVTVHHAIARVPHGTEDSPAPLSLNMEKYQPLWSVTHGKAAGARDPTLL</sequence>
<dbReference type="PANTHER" id="PTHR11474">
    <property type="entry name" value="TYROSINASE FAMILY MEMBER"/>
    <property type="match status" value="1"/>
</dbReference>
<evidence type="ECO:0000256" key="6">
    <source>
        <dbReference type="ARBA" id="ARBA00023008"/>
    </source>
</evidence>
<dbReference type="OrthoDB" id="1658288at2759"/>
<evidence type="ECO:0000256" key="8">
    <source>
        <dbReference type="ARBA" id="ARBA00023101"/>
    </source>
</evidence>
<dbReference type="VEuPathDB" id="FungiDB:BO71DRAFT_486115"/>
<dbReference type="Pfam" id="PF18132">
    <property type="entry name" value="Tyrosinase_C"/>
    <property type="match status" value="1"/>
</dbReference>
<comment type="similarity">
    <text evidence="2">Belongs to the tyrosinase family.</text>
</comment>
<feature type="region of interest" description="Disordered" evidence="11">
    <location>
        <begin position="1"/>
        <end position="21"/>
    </location>
</feature>
<evidence type="ECO:0000256" key="4">
    <source>
        <dbReference type="ARBA" id="ARBA00022723"/>
    </source>
</evidence>
<dbReference type="InterPro" id="IPR008922">
    <property type="entry name" value="Di-copper_centre_dom_sf"/>
</dbReference>
<evidence type="ECO:0000256" key="10">
    <source>
        <dbReference type="ARBA" id="ARBA00048881"/>
    </source>
</evidence>
<keyword evidence="8" id="KW-0470">Melanin biosynthesis</keyword>
<evidence type="ECO:0000256" key="5">
    <source>
        <dbReference type="ARBA" id="ARBA00023002"/>
    </source>
</evidence>
<evidence type="ECO:0000259" key="13">
    <source>
        <dbReference type="PROSITE" id="PS00498"/>
    </source>
</evidence>
<organism evidence="14 15">
    <name type="scientific">Aspergillus ellipticus CBS 707.79</name>
    <dbReference type="NCBI Taxonomy" id="1448320"/>
    <lineage>
        <taxon>Eukaryota</taxon>
        <taxon>Fungi</taxon>
        <taxon>Dikarya</taxon>
        <taxon>Ascomycota</taxon>
        <taxon>Pezizomycotina</taxon>
        <taxon>Eurotiomycetes</taxon>
        <taxon>Eurotiomycetidae</taxon>
        <taxon>Eurotiales</taxon>
        <taxon>Aspergillaceae</taxon>
        <taxon>Aspergillus</taxon>
        <taxon>Aspergillus subgen. Circumdati</taxon>
    </lineage>
</organism>
<dbReference type="Gene3D" id="2.60.310.20">
    <property type="match status" value="1"/>
</dbReference>
<evidence type="ECO:0000256" key="11">
    <source>
        <dbReference type="SAM" id="MobiDB-lite"/>
    </source>
</evidence>
<evidence type="ECO:0000313" key="15">
    <source>
        <dbReference type="Proteomes" id="UP000247810"/>
    </source>
</evidence>
<keyword evidence="4" id="KW-0479">Metal-binding</keyword>
<dbReference type="PROSITE" id="PS00497">
    <property type="entry name" value="TYROSINASE_1"/>
    <property type="match status" value="1"/>
</dbReference>
<evidence type="ECO:0000259" key="12">
    <source>
        <dbReference type="PROSITE" id="PS00497"/>
    </source>
</evidence>
<name>A0A319DU28_9EURO</name>
<comment type="catalytic activity">
    <reaction evidence="10">
        <text>L-tyrosine + O2 = L-dopaquinone + H2O</text>
        <dbReference type="Rhea" id="RHEA:18117"/>
        <dbReference type="ChEBI" id="CHEBI:15377"/>
        <dbReference type="ChEBI" id="CHEBI:15379"/>
        <dbReference type="ChEBI" id="CHEBI:57924"/>
        <dbReference type="ChEBI" id="CHEBI:58315"/>
        <dbReference type="EC" id="1.14.18.1"/>
    </reaction>
</comment>
<dbReference type="GO" id="GO:0046872">
    <property type="term" value="F:metal ion binding"/>
    <property type="evidence" value="ECO:0007669"/>
    <property type="project" value="UniProtKB-KW"/>
</dbReference>
<evidence type="ECO:0000256" key="3">
    <source>
        <dbReference type="ARBA" id="ARBA00011906"/>
    </source>
</evidence>
<dbReference type="GO" id="GO:0004503">
    <property type="term" value="F:tyrosinase activity"/>
    <property type="evidence" value="ECO:0007669"/>
    <property type="project" value="UniProtKB-EC"/>
</dbReference>
<dbReference type="Pfam" id="PF00264">
    <property type="entry name" value="Tyrosinase"/>
    <property type="match status" value="1"/>
</dbReference>
<gene>
    <name evidence="14" type="ORF">BO71DRAFT_486115</name>
</gene>
<reference evidence="14 15" key="1">
    <citation type="submission" date="2018-02" db="EMBL/GenBank/DDBJ databases">
        <title>The genomes of Aspergillus section Nigri reveals drivers in fungal speciation.</title>
        <authorList>
            <consortium name="DOE Joint Genome Institute"/>
            <person name="Vesth T.C."/>
            <person name="Nybo J."/>
            <person name="Theobald S."/>
            <person name="Brandl J."/>
            <person name="Frisvad J.C."/>
            <person name="Nielsen K.F."/>
            <person name="Lyhne E.K."/>
            <person name="Kogle M.E."/>
            <person name="Kuo A."/>
            <person name="Riley R."/>
            <person name="Clum A."/>
            <person name="Nolan M."/>
            <person name="Lipzen A."/>
            <person name="Salamov A."/>
            <person name="Henrissat B."/>
            <person name="Wiebenga A."/>
            <person name="De vries R.P."/>
            <person name="Grigoriev I.V."/>
            <person name="Mortensen U.H."/>
            <person name="Andersen M.R."/>
            <person name="Baker S.E."/>
        </authorList>
    </citation>
    <scope>NUCLEOTIDE SEQUENCE [LARGE SCALE GENOMIC DNA]</scope>
    <source>
        <strain evidence="14 15">CBS 707.79</strain>
    </source>
</reference>
<comment type="catalytic activity">
    <reaction evidence="9">
        <text>2 L-dopa + O2 = 2 L-dopaquinone + 2 H2O</text>
        <dbReference type="Rhea" id="RHEA:34287"/>
        <dbReference type="ChEBI" id="CHEBI:15377"/>
        <dbReference type="ChEBI" id="CHEBI:15379"/>
        <dbReference type="ChEBI" id="CHEBI:57504"/>
        <dbReference type="ChEBI" id="CHEBI:57924"/>
        <dbReference type="EC" id="1.14.18.1"/>
    </reaction>
</comment>
<dbReference type="STRING" id="1448320.A0A319DU28"/>
<dbReference type="Gene3D" id="1.10.1280.10">
    <property type="entry name" value="Di-copper center containing domain from catechol oxidase"/>
    <property type="match status" value="1"/>
</dbReference>
<dbReference type="PROSITE" id="PS00498">
    <property type="entry name" value="TYROSINASE_2"/>
    <property type="match status" value="1"/>
</dbReference>
<dbReference type="GO" id="GO:0042438">
    <property type="term" value="P:melanin biosynthetic process"/>
    <property type="evidence" value="ECO:0007669"/>
    <property type="project" value="UniProtKB-KW"/>
</dbReference>
<proteinExistence type="inferred from homology"/>
<dbReference type="InterPro" id="IPR002227">
    <property type="entry name" value="Tyrosinase_Cu-bd"/>
</dbReference>
<dbReference type="EC" id="1.14.18.1" evidence="3"/>
<feature type="domain" description="Tyrosinase copper-binding" evidence="12">
    <location>
        <begin position="108"/>
        <end position="125"/>
    </location>
</feature>
<dbReference type="InterPro" id="IPR041640">
    <property type="entry name" value="Tyrosinase_C"/>
</dbReference>
<feature type="domain" description="Tyrosinase copper-binding" evidence="13">
    <location>
        <begin position="366"/>
        <end position="377"/>
    </location>
</feature>
<evidence type="ECO:0000313" key="14">
    <source>
        <dbReference type="EMBL" id="PYH91598.1"/>
    </source>
</evidence>
<dbReference type="Proteomes" id="UP000247810">
    <property type="component" value="Unassembled WGS sequence"/>
</dbReference>
<comment type="cofactor">
    <cofactor evidence="1">
        <name>Cu(2+)</name>
        <dbReference type="ChEBI" id="CHEBI:29036"/>
    </cofactor>
</comment>
<evidence type="ECO:0000256" key="7">
    <source>
        <dbReference type="ARBA" id="ARBA00023033"/>
    </source>
</evidence>
<evidence type="ECO:0000256" key="2">
    <source>
        <dbReference type="ARBA" id="ARBA00009928"/>
    </source>
</evidence>
<keyword evidence="15" id="KW-1185">Reference proteome</keyword>
<dbReference type="SUPFAM" id="SSF48056">
    <property type="entry name" value="Di-copper centre-containing domain"/>
    <property type="match status" value="1"/>
</dbReference>
<accession>A0A319DU28</accession>